<reference evidence="5" key="1">
    <citation type="journal article" date="2019" name="bioRxiv">
        <title>The Genome of the Zebra Mussel, Dreissena polymorpha: A Resource for Invasive Species Research.</title>
        <authorList>
            <person name="McCartney M.A."/>
            <person name="Auch B."/>
            <person name="Kono T."/>
            <person name="Mallez S."/>
            <person name="Zhang Y."/>
            <person name="Obille A."/>
            <person name="Becker A."/>
            <person name="Abrahante J.E."/>
            <person name="Garbe J."/>
            <person name="Badalamenti J.P."/>
            <person name="Herman A."/>
            <person name="Mangelson H."/>
            <person name="Liachko I."/>
            <person name="Sullivan S."/>
            <person name="Sone E.D."/>
            <person name="Koren S."/>
            <person name="Silverstein K.A.T."/>
            <person name="Beckman K.B."/>
            <person name="Gohl D.M."/>
        </authorList>
    </citation>
    <scope>NUCLEOTIDE SEQUENCE</scope>
    <source>
        <strain evidence="5">Duluth1</strain>
        <tissue evidence="5">Whole animal</tissue>
    </source>
</reference>
<dbReference type="GO" id="GO:0008146">
    <property type="term" value="F:sulfotransferase activity"/>
    <property type="evidence" value="ECO:0007669"/>
    <property type="project" value="InterPro"/>
</dbReference>
<keyword evidence="3" id="KW-0472">Membrane</keyword>
<gene>
    <name evidence="5" type="ORF">DPMN_169957</name>
</gene>
<dbReference type="Pfam" id="PF00685">
    <property type="entry name" value="Sulfotransfer_1"/>
    <property type="match status" value="1"/>
</dbReference>
<name>A0A9D4ICG7_DREPO</name>
<proteinExistence type="inferred from homology"/>
<dbReference type="InterPro" id="IPR027417">
    <property type="entry name" value="P-loop_NTPase"/>
</dbReference>
<evidence type="ECO:0000313" key="5">
    <source>
        <dbReference type="EMBL" id="KAH3768740.1"/>
    </source>
</evidence>
<dbReference type="PANTHER" id="PTHR45964:SF9">
    <property type="entry name" value="SULFOTRANSFERASE"/>
    <property type="match status" value="1"/>
</dbReference>
<evidence type="ECO:0000256" key="1">
    <source>
        <dbReference type="ARBA" id="ARBA00010236"/>
    </source>
</evidence>
<dbReference type="AlphaFoldDB" id="A0A9D4ICG7"/>
<comment type="caution">
    <text evidence="5">The sequence shown here is derived from an EMBL/GenBank/DDBJ whole genome shotgun (WGS) entry which is preliminary data.</text>
</comment>
<dbReference type="EMBL" id="JAIWYP010000009">
    <property type="protein sequence ID" value="KAH3768740.1"/>
    <property type="molecule type" value="Genomic_DNA"/>
</dbReference>
<dbReference type="InterPro" id="IPR000863">
    <property type="entry name" value="Sulfotransferase_dom"/>
</dbReference>
<dbReference type="OrthoDB" id="5985073at2759"/>
<comment type="similarity">
    <text evidence="1">Belongs to the WSCD family.</text>
</comment>
<keyword evidence="3" id="KW-0812">Transmembrane</keyword>
<dbReference type="Gene3D" id="3.40.50.300">
    <property type="entry name" value="P-loop containing nucleotide triphosphate hydrolases"/>
    <property type="match status" value="1"/>
</dbReference>
<dbReference type="PANTHER" id="PTHR45964">
    <property type="entry name" value="WSCD FAMILY MEMBER CG9164"/>
    <property type="match status" value="1"/>
</dbReference>
<dbReference type="Proteomes" id="UP000828390">
    <property type="component" value="Unassembled WGS sequence"/>
</dbReference>
<accession>A0A9D4ICG7</accession>
<evidence type="ECO:0000256" key="3">
    <source>
        <dbReference type="SAM" id="Phobius"/>
    </source>
</evidence>
<organism evidence="5 6">
    <name type="scientific">Dreissena polymorpha</name>
    <name type="common">Zebra mussel</name>
    <name type="synonym">Mytilus polymorpha</name>
    <dbReference type="NCBI Taxonomy" id="45954"/>
    <lineage>
        <taxon>Eukaryota</taxon>
        <taxon>Metazoa</taxon>
        <taxon>Spiralia</taxon>
        <taxon>Lophotrochozoa</taxon>
        <taxon>Mollusca</taxon>
        <taxon>Bivalvia</taxon>
        <taxon>Autobranchia</taxon>
        <taxon>Heteroconchia</taxon>
        <taxon>Euheterodonta</taxon>
        <taxon>Imparidentia</taxon>
        <taxon>Neoheterodontei</taxon>
        <taxon>Myida</taxon>
        <taxon>Dreissenoidea</taxon>
        <taxon>Dreissenidae</taxon>
        <taxon>Dreissena</taxon>
    </lineage>
</organism>
<feature type="domain" description="Sulfotransferase" evidence="4">
    <location>
        <begin position="73"/>
        <end position="249"/>
    </location>
</feature>
<keyword evidence="6" id="KW-1185">Reference proteome</keyword>
<evidence type="ECO:0000259" key="4">
    <source>
        <dbReference type="Pfam" id="PF00685"/>
    </source>
</evidence>
<dbReference type="InterPro" id="IPR051589">
    <property type="entry name" value="Sialate-O-sulfotransferase"/>
</dbReference>
<protein>
    <recommendedName>
        <fullName evidence="4">Sulfotransferase domain-containing protein</fullName>
    </recommendedName>
</protein>
<feature type="transmembrane region" description="Helical" evidence="3">
    <location>
        <begin position="24"/>
        <end position="43"/>
    </location>
</feature>
<evidence type="ECO:0000256" key="2">
    <source>
        <dbReference type="SAM" id="MobiDB-lite"/>
    </source>
</evidence>
<evidence type="ECO:0000313" key="6">
    <source>
        <dbReference type="Proteomes" id="UP000828390"/>
    </source>
</evidence>
<dbReference type="SUPFAM" id="SSF52540">
    <property type="entry name" value="P-loop containing nucleoside triphosphate hydrolases"/>
    <property type="match status" value="1"/>
</dbReference>
<feature type="region of interest" description="Disordered" evidence="2">
    <location>
        <begin position="293"/>
        <end position="313"/>
    </location>
</feature>
<sequence length="327" mass="38040">MCITMTPPNNITIIKHQLKRNWKLLTLYCIVSFILSILYRSFIPQEGDSASDKVTCTRREVKLSPTILSPPALVSFPGSGSTWVRHMVQQMTGIATVSVYCDLYLYKHGFPYECRVEKAKYASLVKTHEIGRVKKYTRAVLLLRNPYDALLSYFNFVKAGHKGHPTEKALRNASAELFDFSLNWYMNLIKETIEQFGDNVHVIVYERLRDNPRQELTRLARYLDVIIADRDLTCAITLAEESFRRQTKNKNHHRMLEIAFDWDKMAVLDQAIRDAERMLEAAYKRKFDLSGKSRSVNDQAGKDDDLPEFNEDIADKRNRDKHYELVY</sequence>
<reference evidence="5" key="2">
    <citation type="submission" date="2020-11" db="EMBL/GenBank/DDBJ databases">
        <authorList>
            <person name="McCartney M.A."/>
            <person name="Auch B."/>
            <person name="Kono T."/>
            <person name="Mallez S."/>
            <person name="Becker A."/>
            <person name="Gohl D.M."/>
            <person name="Silverstein K.A.T."/>
            <person name="Koren S."/>
            <person name="Bechman K.B."/>
            <person name="Herman A."/>
            <person name="Abrahante J.E."/>
            <person name="Garbe J."/>
        </authorList>
    </citation>
    <scope>NUCLEOTIDE SEQUENCE</scope>
    <source>
        <strain evidence="5">Duluth1</strain>
        <tissue evidence="5">Whole animal</tissue>
    </source>
</reference>
<keyword evidence="3" id="KW-1133">Transmembrane helix</keyword>